<organism evidence="1 2">
    <name type="scientific">Tanacetum coccineum</name>
    <dbReference type="NCBI Taxonomy" id="301880"/>
    <lineage>
        <taxon>Eukaryota</taxon>
        <taxon>Viridiplantae</taxon>
        <taxon>Streptophyta</taxon>
        <taxon>Embryophyta</taxon>
        <taxon>Tracheophyta</taxon>
        <taxon>Spermatophyta</taxon>
        <taxon>Magnoliopsida</taxon>
        <taxon>eudicotyledons</taxon>
        <taxon>Gunneridae</taxon>
        <taxon>Pentapetalae</taxon>
        <taxon>asterids</taxon>
        <taxon>campanulids</taxon>
        <taxon>Asterales</taxon>
        <taxon>Asteraceae</taxon>
        <taxon>Asteroideae</taxon>
        <taxon>Anthemideae</taxon>
        <taxon>Anthemidinae</taxon>
        <taxon>Tanacetum</taxon>
    </lineage>
</organism>
<reference evidence="1" key="2">
    <citation type="submission" date="2022-01" db="EMBL/GenBank/DDBJ databases">
        <authorList>
            <person name="Yamashiro T."/>
            <person name="Shiraishi A."/>
            <person name="Satake H."/>
            <person name="Nakayama K."/>
        </authorList>
    </citation>
    <scope>NUCLEOTIDE SEQUENCE</scope>
</reference>
<gene>
    <name evidence="1" type="ORF">Tco_0820022</name>
</gene>
<evidence type="ECO:0000313" key="1">
    <source>
        <dbReference type="EMBL" id="GJS98852.1"/>
    </source>
</evidence>
<name>A0ABQ5A990_9ASTR</name>
<reference evidence="1" key="1">
    <citation type="journal article" date="2022" name="Int. J. Mol. Sci.">
        <title>Draft Genome of Tanacetum Coccineum: Genomic Comparison of Closely Related Tanacetum-Family Plants.</title>
        <authorList>
            <person name="Yamashiro T."/>
            <person name="Shiraishi A."/>
            <person name="Nakayama K."/>
            <person name="Satake H."/>
        </authorList>
    </citation>
    <scope>NUCLEOTIDE SEQUENCE</scope>
</reference>
<protein>
    <submittedName>
        <fullName evidence="1">Uncharacterized protein</fullName>
    </submittedName>
</protein>
<dbReference type="Proteomes" id="UP001151760">
    <property type="component" value="Unassembled WGS sequence"/>
</dbReference>
<proteinExistence type="predicted"/>
<accession>A0ABQ5A990</accession>
<evidence type="ECO:0000313" key="2">
    <source>
        <dbReference type="Proteomes" id="UP001151760"/>
    </source>
</evidence>
<keyword evidence="2" id="KW-1185">Reference proteome</keyword>
<dbReference type="EMBL" id="BQNB010012075">
    <property type="protein sequence ID" value="GJS98852.1"/>
    <property type="molecule type" value="Genomic_DNA"/>
</dbReference>
<comment type="caution">
    <text evidence="1">The sequence shown here is derived from an EMBL/GenBank/DDBJ whole genome shotgun (WGS) entry which is preliminary data.</text>
</comment>
<sequence>MAGSGTLLSPKQHCSLPIEFWDVMRNVIAREVLEYAAIAFYLAVMILRLCSVVADGGRMAGYEKRCRWKLRLLKSKTLASKAMFNVLNRSSPIPETLSSEGNVFLKRCLQKNTLNMADHSSAVEYPNTHIQRLKRAIHHHPHAILLCLRLKFFQVYVIPRFSYLRKEEKIFMAKDAFEENSKEPACGNASKW</sequence>